<organism evidence="7 8">
    <name type="scientific">Pseudomonas capeferrum</name>
    <dbReference type="NCBI Taxonomy" id="1495066"/>
    <lineage>
        <taxon>Bacteria</taxon>
        <taxon>Pseudomonadati</taxon>
        <taxon>Pseudomonadota</taxon>
        <taxon>Gammaproteobacteria</taxon>
        <taxon>Pseudomonadales</taxon>
        <taxon>Pseudomonadaceae</taxon>
        <taxon>Pseudomonas</taxon>
    </lineage>
</organism>
<keyword evidence="3" id="KW-0813">Transport</keyword>
<sequence>MLKKIVGAAAAVSLLVSSLSWAEPTTVRIAYQTGDINVLLSYANGAGLFEKQGIKAELVPFPAGPAILPALAGGKVDLAWMGEMPAVTGFSNGIPLEVLMMERQDDTNIRLSANPKAGISSIEQLKGKRVAASVGSSSHHHLLEALKTAGLTQSDVILVNLPPANMPPAYAAGQIDAAVTWEPAIGLIEEQGAKTLATTRSLGTITGGYWIGQQSFSRQKPEALQAFLAVWDQALKDYAKDVAGVRRYEAERTGQTPEQFDALIERQSASHPALADQLTSKFFGQPGQENDSRLRKHFEGIAQFLVEQKRIEAVPSDWSGFFNTKPLETYLKAHTP</sequence>
<evidence type="ECO:0000256" key="2">
    <source>
        <dbReference type="ARBA" id="ARBA00010742"/>
    </source>
</evidence>
<reference evidence="7 8" key="1">
    <citation type="journal article" date="2020" name="Front. Microbiol.">
        <title>Toward Biorecycling: Isolation of a Soil Bacterium That Grows on a Polyurethane Oligomer and Monomer.</title>
        <authorList>
            <person name="Espinosa M.J.C."/>
            <person name="Blanco A.C."/>
            <person name="Schmidgall T."/>
            <person name="Atanasoff-Kardjalieff A.K."/>
            <person name="Kappelmeyer U."/>
            <person name="Tischler D."/>
            <person name="Pieper D.H."/>
            <person name="Heipieper H.J."/>
            <person name="Eberlein C."/>
        </authorList>
    </citation>
    <scope>NUCLEOTIDE SEQUENCE [LARGE SCALE GENOMIC DNA]</scope>
    <source>
        <strain evidence="7 8">TDA1</strain>
    </source>
</reference>
<evidence type="ECO:0000256" key="3">
    <source>
        <dbReference type="ARBA" id="ARBA00022448"/>
    </source>
</evidence>
<comment type="similarity">
    <text evidence="2">Belongs to the bacterial solute-binding protein SsuA/TauA family.</text>
</comment>
<comment type="subcellular location">
    <subcellularLocation>
        <location evidence="1">Periplasm</location>
    </subcellularLocation>
</comment>
<dbReference type="PANTHER" id="PTHR30024">
    <property type="entry name" value="ALIPHATIC SULFONATES-BINDING PROTEIN-RELATED"/>
    <property type="match status" value="1"/>
</dbReference>
<dbReference type="SMART" id="SM00062">
    <property type="entry name" value="PBPb"/>
    <property type="match status" value="1"/>
</dbReference>
<feature type="signal peptide" evidence="5">
    <location>
        <begin position="1"/>
        <end position="22"/>
    </location>
</feature>
<gene>
    <name evidence="7" type="ORF">PMC74_14700</name>
</gene>
<accession>A0ABY7R369</accession>
<dbReference type="RefSeq" id="WP_047583111.1">
    <property type="nucleotide sequence ID" value="NZ_CP116669.1"/>
</dbReference>
<dbReference type="Gene3D" id="3.40.190.10">
    <property type="entry name" value="Periplasmic binding protein-like II"/>
    <property type="match status" value="2"/>
</dbReference>
<name>A0ABY7R369_9PSED</name>
<evidence type="ECO:0000313" key="8">
    <source>
        <dbReference type="Proteomes" id="UP001214301"/>
    </source>
</evidence>
<evidence type="ECO:0000256" key="5">
    <source>
        <dbReference type="SAM" id="SignalP"/>
    </source>
</evidence>
<dbReference type="InterPro" id="IPR015168">
    <property type="entry name" value="SsuA/THI5"/>
</dbReference>
<keyword evidence="4 5" id="KW-0732">Signal</keyword>
<proteinExistence type="inferred from homology"/>
<feature type="chain" id="PRO_5045229484" evidence="5">
    <location>
        <begin position="23"/>
        <end position="336"/>
    </location>
</feature>
<dbReference type="PANTHER" id="PTHR30024:SF47">
    <property type="entry name" value="TAURINE-BINDING PERIPLASMIC PROTEIN"/>
    <property type="match status" value="1"/>
</dbReference>
<dbReference type="CDD" id="cd01008">
    <property type="entry name" value="PBP2_NrtA_SsuA_CpmA_like"/>
    <property type="match status" value="1"/>
</dbReference>
<evidence type="ECO:0000259" key="6">
    <source>
        <dbReference type="SMART" id="SM00062"/>
    </source>
</evidence>
<dbReference type="EMBL" id="CP116669">
    <property type="protein sequence ID" value="WCH98031.1"/>
    <property type="molecule type" value="Genomic_DNA"/>
</dbReference>
<dbReference type="NCBIfam" id="TIGR01728">
    <property type="entry name" value="SsuA_fam"/>
    <property type="match status" value="1"/>
</dbReference>
<dbReference type="Proteomes" id="UP001214301">
    <property type="component" value="Chromosome"/>
</dbReference>
<dbReference type="SUPFAM" id="SSF53850">
    <property type="entry name" value="Periplasmic binding protein-like II"/>
    <property type="match status" value="1"/>
</dbReference>
<evidence type="ECO:0000256" key="4">
    <source>
        <dbReference type="ARBA" id="ARBA00022729"/>
    </source>
</evidence>
<dbReference type="Pfam" id="PF09084">
    <property type="entry name" value="NMT1"/>
    <property type="match status" value="1"/>
</dbReference>
<protein>
    <submittedName>
        <fullName evidence="7">NrtA/SsuA/CpmA family ABC transporter substrate-binding protein</fullName>
    </submittedName>
</protein>
<dbReference type="InterPro" id="IPR010067">
    <property type="entry name" value="ABC_SsuA_sub-bd"/>
</dbReference>
<keyword evidence="8" id="KW-1185">Reference proteome</keyword>
<evidence type="ECO:0000256" key="1">
    <source>
        <dbReference type="ARBA" id="ARBA00004418"/>
    </source>
</evidence>
<dbReference type="InterPro" id="IPR001638">
    <property type="entry name" value="Solute-binding_3/MltF_N"/>
</dbReference>
<feature type="domain" description="Solute-binding protein family 3/N-terminal" evidence="6">
    <location>
        <begin position="26"/>
        <end position="255"/>
    </location>
</feature>
<evidence type="ECO:0000313" key="7">
    <source>
        <dbReference type="EMBL" id="WCH98031.1"/>
    </source>
</evidence>